<feature type="transmembrane region" description="Helical" evidence="1">
    <location>
        <begin position="28"/>
        <end position="52"/>
    </location>
</feature>
<proteinExistence type="predicted"/>
<dbReference type="EMBL" id="BMNE01000013">
    <property type="protein sequence ID" value="GGN99237.1"/>
    <property type="molecule type" value="Genomic_DNA"/>
</dbReference>
<comment type="caution">
    <text evidence="2">The sequence shown here is derived from an EMBL/GenBank/DDBJ whole genome shotgun (WGS) entry which is preliminary data.</text>
</comment>
<organism evidence="2 3">
    <name type="scientific">Nocardia rhizosphaerihabitans</name>
    <dbReference type="NCBI Taxonomy" id="1691570"/>
    <lineage>
        <taxon>Bacteria</taxon>
        <taxon>Bacillati</taxon>
        <taxon>Actinomycetota</taxon>
        <taxon>Actinomycetes</taxon>
        <taxon>Mycobacteriales</taxon>
        <taxon>Nocardiaceae</taxon>
        <taxon>Nocardia</taxon>
    </lineage>
</organism>
<feature type="transmembrane region" description="Helical" evidence="1">
    <location>
        <begin position="97"/>
        <end position="117"/>
    </location>
</feature>
<gene>
    <name evidence="2" type="ORF">GCM10011610_67010</name>
</gene>
<evidence type="ECO:0000256" key="1">
    <source>
        <dbReference type="SAM" id="Phobius"/>
    </source>
</evidence>
<evidence type="ECO:0000313" key="3">
    <source>
        <dbReference type="Proteomes" id="UP000658127"/>
    </source>
</evidence>
<dbReference type="Proteomes" id="UP000658127">
    <property type="component" value="Unassembled WGS sequence"/>
</dbReference>
<protein>
    <recommendedName>
        <fullName evidence="4">DUF4345 domain-containing protein</fullName>
    </recommendedName>
</protein>
<keyword evidence="1" id="KW-0472">Membrane</keyword>
<keyword evidence="3" id="KW-1185">Reference proteome</keyword>
<keyword evidence="1" id="KW-0812">Transmembrane</keyword>
<keyword evidence="1" id="KW-1133">Transmembrane helix</keyword>
<evidence type="ECO:0000313" key="2">
    <source>
        <dbReference type="EMBL" id="GGN99237.1"/>
    </source>
</evidence>
<reference evidence="3" key="1">
    <citation type="journal article" date="2019" name="Int. J. Syst. Evol. Microbiol.">
        <title>The Global Catalogue of Microorganisms (GCM) 10K type strain sequencing project: providing services to taxonomists for standard genome sequencing and annotation.</title>
        <authorList>
            <consortium name="The Broad Institute Genomics Platform"/>
            <consortium name="The Broad Institute Genome Sequencing Center for Infectious Disease"/>
            <person name="Wu L."/>
            <person name="Ma J."/>
        </authorList>
    </citation>
    <scope>NUCLEOTIDE SEQUENCE [LARGE SCALE GENOMIC DNA]</scope>
    <source>
        <strain evidence="3">CGMCC 4.7329</strain>
    </source>
</reference>
<sequence length="122" mass="12827">MATVAVVVGLCITAMVRLIISWDWNDVAAAKLLGLATAVGGLAVVVAVSVHAPDSVGVRKRWTPGRIVAAAVVAGLAAGGAARMILTWDLGDRVGQLLHETAIIALIVLYLVDWFPLRHARR</sequence>
<accession>A0ABQ2L3A2</accession>
<evidence type="ECO:0008006" key="4">
    <source>
        <dbReference type="Google" id="ProtNLM"/>
    </source>
</evidence>
<name>A0ABQ2L3A2_9NOCA</name>
<feature type="transmembrane region" description="Helical" evidence="1">
    <location>
        <begin position="64"/>
        <end position="85"/>
    </location>
</feature>